<keyword evidence="2" id="KW-1185">Reference proteome</keyword>
<accession>A0A975BJ05</accession>
<organism evidence="1 2">
    <name type="scientific">Desulfonema magnum</name>
    <dbReference type="NCBI Taxonomy" id="45655"/>
    <lineage>
        <taxon>Bacteria</taxon>
        <taxon>Pseudomonadati</taxon>
        <taxon>Thermodesulfobacteriota</taxon>
        <taxon>Desulfobacteria</taxon>
        <taxon>Desulfobacterales</taxon>
        <taxon>Desulfococcaceae</taxon>
        <taxon>Desulfonema</taxon>
    </lineage>
</organism>
<evidence type="ECO:0000313" key="1">
    <source>
        <dbReference type="EMBL" id="QTA86326.1"/>
    </source>
</evidence>
<gene>
    <name evidence="1" type="ORF">dnm_023480</name>
</gene>
<name>A0A975BJ05_9BACT</name>
<dbReference type="EMBL" id="CP061800">
    <property type="protein sequence ID" value="QTA86326.1"/>
    <property type="molecule type" value="Genomic_DNA"/>
</dbReference>
<dbReference type="AlphaFoldDB" id="A0A975BJ05"/>
<protein>
    <submittedName>
        <fullName evidence="1">Uncharacterized protein</fullName>
    </submittedName>
</protein>
<sequence>MDFTIFRDIDKFKKLKSGVRKSRGTIPRLIPGDSAVHTKNNAFSG</sequence>
<dbReference type="Proteomes" id="UP000663722">
    <property type="component" value="Chromosome"/>
</dbReference>
<proteinExistence type="predicted"/>
<dbReference type="KEGG" id="dmm:dnm_023480"/>
<evidence type="ECO:0000313" key="2">
    <source>
        <dbReference type="Proteomes" id="UP000663722"/>
    </source>
</evidence>
<reference evidence="1" key="1">
    <citation type="journal article" date="2021" name="Microb. Physiol.">
        <title>Proteogenomic Insights into the Physiology of Marine, Sulfate-Reducing, Filamentous Desulfonema limicola and Desulfonema magnum.</title>
        <authorList>
            <person name="Schnaars V."/>
            <person name="Wohlbrand L."/>
            <person name="Scheve S."/>
            <person name="Hinrichs C."/>
            <person name="Reinhardt R."/>
            <person name="Rabus R."/>
        </authorList>
    </citation>
    <scope>NUCLEOTIDE SEQUENCE</scope>
    <source>
        <strain evidence="1">4be13</strain>
    </source>
</reference>